<comment type="subunit">
    <text evidence="6">Forms polymers.</text>
</comment>
<dbReference type="GO" id="GO:0000902">
    <property type="term" value="P:cell morphogenesis"/>
    <property type="evidence" value="ECO:0007669"/>
    <property type="project" value="InterPro"/>
</dbReference>
<comment type="subcellular location">
    <subcellularLocation>
        <location evidence="6">Cytoplasm</location>
    </subcellularLocation>
    <text evidence="6">Membrane-associated.</text>
</comment>
<dbReference type="NCBIfam" id="TIGR00904">
    <property type="entry name" value="mreB"/>
    <property type="match status" value="1"/>
</dbReference>
<dbReference type="GO" id="GO:0005524">
    <property type="term" value="F:ATP binding"/>
    <property type="evidence" value="ECO:0007669"/>
    <property type="project" value="UniProtKB-KW"/>
</dbReference>
<organism evidence="7 8">
    <name type="scientific">Synechococcus sp. (strain ATCC 27144 / PCC 6301 / SAUG 1402/1)</name>
    <name type="common">Anacystis nidulans</name>
    <dbReference type="NCBI Taxonomy" id="269084"/>
    <lineage>
        <taxon>Bacteria</taxon>
        <taxon>Bacillati</taxon>
        <taxon>Cyanobacteriota</taxon>
        <taxon>Cyanophyceae</taxon>
        <taxon>Synechococcales</taxon>
        <taxon>Synechococcaceae</taxon>
        <taxon>Synechococcus</taxon>
    </lineage>
</organism>
<feature type="binding site" evidence="6">
    <location>
        <begin position="19"/>
        <end position="21"/>
    </location>
    <ligand>
        <name>ATP</name>
        <dbReference type="ChEBI" id="CHEBI:30616"/>
    </ligand>
</feature>
<reference evidence="7 8" key="1">
    <citation type="journal article" date="2007" name="Photosyn. Res.">
        <title>Complete nucleotide sequence of the freshwater unicellular cyanobacterium Synechococcus elongatus PCC 6301 chromosome: gene content and organization.</title>
        <authorList>
            <person name="Sugita C."/>
            <person name="Ogata K."/>
            <person name="Shikata M."/>
            <person name="Jikuya H."/>
            <person name="Takano J."/>
            <person name="Furumichi M."/>
            <person name="Kanehisa M."/>
            <person name="Omata T."/>
            <person name="Sugiura M."/>
            <person name="Sugita M."/>
        </authorList>
    </citation>
    <scope>NUCLEOTIDE SEQUENCE [LARGE SCALE GENOMIC DNA]</scope>
    <source>
        <strain evidence="8">ATCC 27144 / PCC 6301 / SAUG 1402/1</strain>
    </source>
</reference>
<evidence type="ECO:0000256" key="2">
    <source>
        <dbReference type="ARBA" id="ARBA00022741"/>
    </source>
</evidence>
<dbReference type="GO" id="GO:0005737">
    <property type="term" value="C:cytoplasm"/>
    <property type="evidence" value="ECO:0007669"/>
    <property type="project" value="UniProtKB-SubCell"/>
</dbReference>
<keyword evidence="2 6" id="KW-0547">Nucleotide-binding</keyword>
<keyword evidence="1 6" id="KW-0963">Cytoplasm</keyword>
<keyword evidence="4 6" id="KW-0133">Cell shape</keyword>
<name>A0A0H3K2D6_SYNP6</name>
<keyword evidence="3 6" id="KW-0067">ATP-binding</keyword>
<evidence type="ECO:0000256" key="4">
    <source>
        <dbReference type="ARBA" id="ARBA00022960"/>
    </source>
</evidence>
<dbReference type="Gene3D" id="3.30.420.40">
    <property type="match status" value="2"/>
</dbReference>
<accession>A0A0H3K2D6</accession>
<dbReference type="NCBIfam" id="NF010539">
    <property type="entry name" value="PRK13927.1"/>
    <property type="match status" value="1"/>
</dbReference>
<dbReference type="Pfam" id="PF06723">
    <property type="entry name" value="MreB_Mbl"/>
    <property type="match status" value="1"/>
</dbReference>
<evidence type="ECO:0000256" key="6">
    <source>
        <dbReference type="HAMAP-Rule" id="MF_02207"/>
    </source>
</evidence>
<dbReference type="AlphaFoldDB" id="A0A0H3K2D6"/>
<feature type="binding site" evidence="6">
    <location>
        <begin position="162"/>
        <end position="164"/>
    </location>
    <ligand>
        <name>ATP</name>
        <dbReference type="ChEBI" id="CHEBI:30616"/>
    </ligand>
</feature>
<evidence type="ECO:0000313" key="7">
    <source>
        <dbReference type="EMBL" id="BAD79402.1"/>
    </source>
</evidence>
<evidence type="ECO:0000313" key="8">
    <source>
        <dbReference type="Proteomes" id="UP000001175"/>
    </source>
</evidence>
<dbReference type="CDD" id="cd10225">
    <property type="entry name" value="ASKHA_NBD_MreB-like"/>
    <property type="match status" value="1"/>
</dbReference>
<dbReference type="KEGG" id="syc:syc1212_d"/>
<comment type="function">
    <text evidence="6">Forms membrane-associated dynamic filaments that are essential for cell shape determination. Acts by regulating cell wall synthesis and cell elongation, and thus cell shape. A feedback loop between cell geometry and MreB localization may maintain elongated cell shape by targeting cell wall growth to regions of negative cell wall curvature.</text>
</comment>
<dbReference type="HAMAP" id="MF_02207">
    <property type="entry name" value="MreB"/>
    <property type="match status" value="1"/>
</dbReference>
<evidence type="ECO:0000256" key="5">
    <source>
        <dbReference type="ARBA" id="ARBA00023458"/>
    </source>
</evidence>
<feature type="binding site" evidence="6">
    <location>
        <begin position="210"/>
        <end position="213"/>
    </location>
    <ligand>
        <name>ATP</name>
        <dbReference type="ChEBI" id="CHEBI:30616"/>
    </ligand>
</feature>
<proteinExistence type="inferred from homology"/>
<dbReference type="InterPro" id="IPR004753">
    <property type="entry name" value="MreB"/>
</dbReference>
<comment type="similarity">
    <text evidence="5 6">Belongs to the FtsA/MreB family.</text>
</comment>
<evidence type="ECO:0000256" key="1">
    <source>
        <dbReference type="ARBA" id="ARBA00022490"/>
    </source>
</evidence>
<dbReference type="Proteomes" id="UP000001175">
    <property type="component" value="Chromosome"/>
</dbReference>
<sequence>MSILRRFSLSRDMGIDLGTANTLVYVSGKGIVLQEPSVVAIDQNLKKPLAVGSEAKLMLGRTPGSVAALRPLRDGVIADFDAAELMLKHFIRQVQEGRSGVARVVIGIPSGVTGVERRAVMEAATQAGAREVYLIDEPVAAAIGAGLPVAEPTGTMIVDIGGGTTEVAVMSLQGIVLSDSVRVAGDELSEAIAQYLKKVHNLVIGERTSEEIKIMVGSAFPDNEFDETTMEVRGLHLLSGLPRTVTIKAAEVRESMAEPLNVIVEAVKRTLEKTPPELAADIVDRGIVLAGGGALVRGLDELISHETGIITHIAPDPLSCVVLGTGRVLENFKSLERVFSASSRA</sequence>
<dbReference type="PANTHER" id="PTHR42749">
    <property type="entry name" value="CELL SHAPE-DETERMINING PROTEIN MREB"/>
    <property type="match status" value="1"/>
</dbReference>
<dbReference type="InterPro" id="IPR043129">
    <property type="entry name" value="ATPase_NBD"/>
</dbReference>
<dbReference type="SUPFAM" id="SSF53067">
    <property type="entry name" value="Actin-like ATPase domain"/>
    <property type="match status" value="2"/>
</dbReference>
<dbReference type="InterPro" id="IPR056546">
    <property type="entry name" value="MreB_MamK-like"/>
</dbReference>
<dbReference type="PANTHER" id="PTHR42749:SF1">
    <property type="entry name" value="CELL SHAPE-DETERMINING PROTEIN MREB"/>
    <property type="match status" value="1"/>
</dbReference>
<dbReference type="GO" id="GO:0008360">
    <property type="term" value="P:regulation of cell shape"/>
    <property type="evidence" value="ECO:0007669"/>
    <property type="project" value="UniProtKB-UniRule"/>
</dbReference>
<evidence type="ECO:0000256" key="3">
    <source>
        <dbReference type="ARBA" id="ARBA00022840"/>
    </source>
</evidence>
<feature type="binding site" evidence="6">
    <location>
        <begin position="292"/>
        <end position="295"/>
    </location>
    <ligand>
        <name>ATP</name>
        <dbReference type="ChEBI" id="CHEBI:30616"/>
    </ligand>
</feature>
<dbReference type="eggNOG" id="COG1077">
    <property type="taxonomic scope" value="Bacteria"/>
</dbReference>
<protein>
    <recommendedName>
        <fullName evidence="6">Cell shape-determining protein MreB</fullName>
    </recommendedName>
</protein>
<gene>
    <name evidence="6" type="primary">mreB</name>
    <name evidence="7" type="ordered locus">syc1212_d</name>
</gene>
<dbReference type="PRINTS" id="PR01652">
    <property type="entry name" value="SHAPEPROTEIN"/>
</dbReference>
<dbReference type="EMBL" id="AP008231">
    <property type="protein sequence ID" value="BAD79402.1"/>
    <property type="molecule type" value="Genomic_DNA"/>
</dbReference>